<name>A0A6P8APV3_PYRGI</name>
<keyword evidence="4 7" id="KW-0472">Membrane</keyword>
<evidence type="ECO:0000256" key="7">
    <source>
        <dbReference type="SAM" id="Phobius"/>
    </source>
</evidence>
<comment type="subcellular location">
    <subcellularLocation>
        <location evidence="1">Membrane</location>
        <topology evidence="1">Multi-pass membrane protein</topology>
    </subcellularLocation>
</comment>
<evidence type="ECO:0000313" key="9">
    <source>
        <dbReference type="Proteomes" id="UP000515153"/>
    </source>
</evidence>
<feature type="transmembrane region" description="Helical" evidence="7">
    <location>
        <begin position="65"/>
        <end position="87"/>
    </location>
</feature>
<feature type="domain" description="Rhodopsin" evidence="8">
    <location>
        <begin position="8"/>
        <end position="234"/>
    </location>
</feature>
<keyword evidence="9" id="KW-1185">Reference proteome</keyword>
<evidence type="ECO:0000259" key="8">
    <source>
        <dbReference type="Pfam" id="PF20684"/>
    </source>
</evidence>
<evidence type="ECO:0000256" key="3">
    <source>
        <dbReference type="ARBA" id="ARBA00022989"/>
    </source>
</evidence>
<evidence type="ECO:0000256" key="1">
    <source>
        <dbReference type="ARBA" id="ARBA00004141"/>
    </source>
</evidence>
<dbReference type="GeneID" id="41966019"/>
<feature type="transmembrane region" description="Helical" evidence="7">
    <location>
        <begin position="211"/>
        <end position="230"/>
    </location>
</feature>
<dbReference type="GO" id="GO:0016020">
    <property type="term" value="C:membrane"/>
    <property type="evidence" value="ECO:0007669"/>
    <property type="project" value="UniProtKB-SubCell"/>
</dbReference>
<evidence type="ECO:0000313" key="10">
    <source>
        <dbReference type="RefSeq" id="XP_030976920.1"/>
    </source>
</evidence>
<dbReference type="Proteomes" id="UP000515153">
    <property type="component" value="Chromosome VI"/>
</dbReference>
<dbReference type="PANTHER" id="PTHR33048">
    <property type="entry name" value="PTH11-LIKE INTEGRAL MEMBRANE PROTEIN (AFU_ORTHOLOGUE AFUA_5G11245)"/>
    <property type="match status" value="1"/>
</dbReference>
<reference evidence="9 10" key="1">
    <citation type="journal article" date="2019" name="Mol. Biol. Evol.">
        <title>Blast fungal genomes show frequent chromosomal changes, gene gains and losses, and effector gene turnover.</title>
        <authorList>
            <person name="Gomez Luciano L.B."/>
            <person name="Jason Tsai I."/>
            <person name="Chuma I."/>
            <person name="Tosa Y."/>
            <person name="Chen Y.H."/>
            <person name="Li J.Y."/>
            <person name="Li M.Y."/>
            <person name="Jade Lu M.Y."/>
            <person name="Nakayashiki H."/>
            <person name="Li W.H."/>
        </authorList>
    </citation>
    <scope>NUCLEOTIDE SEQUENCE [LARGE SCALE GENOMIC DNA]</scope>
    <source>
        <strain evidence="9 10">NI907</strain>
    </source>
</reference>
<evidence type="ECO:0000256" key="2">
    <source>
        <dbReference type="ARBA" id="ARBA00022692"/>
    </source>
</evidence>
<feature type="transmembrane region" description="Helical" evidence="7">
    <location>
        <begin position="24"/>
        <end position="45"/>
    </location>
</feature>
<accession>A0A6P8APV3</accession>
<feature type="non-terminal residue" evidence="10">
    <location>
        <position position="1"/>
    </location>
</feature>
<organism evidence="9 10">
    <name type="scientific">Pyricularia grisea</name>
    <name type="common">Crabgrass-specific blast fungus</name>
    <name type="synonym">Magnaporthe grisea</name>
    <dbReference type="NCBI Taxonomy" id="148305"/>
    <lineage>
        <taxon>Eukaryota</taxon>
        <taxon>Fungi</taxon>
        <taxon>Dikarya</taxon>
        <taxon>Ascomycota</taxon>
        <taxon>Pezizomycotina</taxon>
        <taxon>Sordariomycetes</taxon>
        <taxon>Sordariomycetidae</taxon>
        <taxon>Magnaporthales</taxon>
        <taxon>Pyriculariaceae</taxon>
        <taxon>Pyricularia</taxon>
    </lineage>
</organism>
<protein>
    <recommendedName>
        <fullName evidence="8">Rhodopsin domain-containing protein</fullName>
    </recommendedName>
</protein>
<sequence length="326" mass="35414">VIPVVAVRVFTSCRILRSWRPEEILATISGVVLSIALAIVAKLGLGAHINTIPGDSVHKILKITLWLTIPTFNLTTALAKSSILVYLLKFTMSKRCIGFIYGTLVIAVLYSFIGAVAIMTCANKDVSSHDRHVANSIFAAAAFFNTGTDMVILLLPLWLVKPLQMPLRRKIEVGLILMAGGFAVAISIQRVMVALSLPTTDDITYQGGLSALWGCIEIWSGILCACLPTLKPFIGYIMAPKKSPPRYSPPPPEQGSLHKSNNRMSGRPRSLDPWALSAASTRTTMIALERPEQAWVVGGLRRGMGSACTCTAEKGGRRQFEPHQMC</sequence>
<dbReference type="Pfam" id="PF20684">
    <property type="entry name" value="Fung_rhodopsin"/>
    <property type="match status" value="1"/>
</dbReference>
<feature type="transmembrane region" description="Helical" evidence="7">
    <location>
        <begin position="138"/>
        <end position="159"/>
    </location>
</feature>
<dbReference type="InterPro" id="IPR049326">
    <property type="entry name" value="Rhodopsin_dom_fungi"/>
</dbReference>
<reference evidence="10" key="3">
    <citation type="submission" date="2025-08" db="UniProtKB">
        <authorList>
            <consortium name="RefSeq"/>
        </authorList>
    </citation>
    <scope>IDENTIFICATION</scope>
    <source>
        <strain evidence="10">NI907</strain>
    </source>
</reference>
<evidence type="ECO:0000256" key="4">
    <source>
        <dbReference type="ARBA" id="ARBA00023136"/>
    </source>
</evidence>
<keyword evidence="3 7" id="KW-1133">Transmembrane helix</keyword>
<evidence type="ECO:0000256" key="5">
    <source>
        <dbReference type="ARBA" id="ARBA00038359"/>
    </source>
</evidence>
<dbReference type="AlphaFoldDB" id="A0A6P8APV3"/>
<keyword evidence="2 7" id="KW-0812">Transmembrane</keyword>
<dbReference type="KEGG" id="pgri:PgNI_11141"/>
<dbReference type="PANTHER" id="PTHR33048:SF47">
    <property type="entry name" value="INTEGRAL MEMBRANE PROTEIN-RELATED"/>
    <property type="match status" value="1"/>
</dbReference>
<proteinExistence type="inferred from homology"/>
<feature type="transmembrane region" description="Helical" evidence="7">
    <location>
        <begin position="171"/>
        <end position="191"/>
    </location>
</feature>
<evidence type="ECO:0000256" key="6">
    <source>
        <dbReference type="SAM" id="MobiDB-lite"/>
    </source>
</evidence>
<reference evidence="10" key="2">
    <citation type="submission" date="2019-10" db="EMBL/GenBank/DDBJ databases">
        <authorList>
            <consortium name="NCBI Genome Project"/>
        </authorList>
    </citation>
    <scope>NUCLEOTIDE SEQUENCE</scope>
    <source>
        <strain evidence="10">NI907</strain>
    </source>
</reference>
<dbReference type="InterPro" id="IPR052337">
    <property type="entry name" value="SAT4-like"/>
</dbReference>
<comment type="similarity">
    <text evidence="5">Belongs to the SAT4 family.</text>
</comment>
<feature type="region of interest" description="Disordered" evidence="6">
    <location>
        <begin position="244"/>
        <end position="271"/>
    </location>
</feature>
<feature type="transmembrane region" description="Helical" evidence="7">
    <location>
        <begin position="99"/>
        <end position="118"/>
    </location>
</feature>
<gene>
    <name evidence="10" type="ORF">PgNI_11141</name>
</gene>
<dbReference type="RefSeq" id="XP_030976920.1">
    <property type="nucleotide sequence ID" value="XM_031131114.1"/>
</dbReference>